<keyword evidence="3" id="KW-0547">Nucleotide-binding</keyword>
<evidence type="ECO:0000256" key="3">
    <source>
        <dbReference type="ARBA" id="ARBA00022741"/>
    </source>
</evidence>
<dbReference type="InterPro" id="IPR004365">
    <property type="entry name" value="NA-bd_OB_tRNA"/>
</dbReference>
<protein>
    <recommendedName>
        <fullName evidence="7">Aminoacyl-transfer RNA synthetases class-II family profile domain-containing protein</fullName>
    </recommendedName>
</protein>
<keyword evidence="9" id="KW-1185">Reference proteome</keyword>
<evidence type="ECO:0000313" key="8">
    <source>
        <dbReference type="EMBL" id="KAG5389773.1"/>
    </source>
</evidence>
<dbReference type="InterPro" id="IPR041429">
    <property type="entry name" value="ITPK1_N"/>
</dbReference>
<evidence type="ECO:0000256" key="6">
    <source>
        <dbReference type="ARBA" id="ARBA00023146"/>
    </source>
</evidence>
<dbReference type="Proteomes" id="UP000823674">
    <property type="component" value="Chromosome A08"/>
</dbReference>
<dbReference type="Gene3D" id="3.40.50.11370">
    <property type="match status" value="1"/>
</dbReference>
<dbReference type="CDD" id="cd04317">
    <property type="entry name" value="EcAspRS_like_N"/>
    <property type="match status" value="1"/>
</dbReference>
<evidence type="ECO:0000259" key="7">
    <source>
        <dbReference type="PROSITE" id="PS50862"/>
    </source>
</evidence>
<name>A0ABQ7LVS1_BRACM</name>
<sequence length="1012" mass="113411">MFGTLASGELETARLRRDLGFSCGGIRMEGEQTQKLVVGYALTPKKKKSFLQPKLEVLARRKGICFVPIDLNRPLSEQGPFDVVLHKLLGKEWQDVIEDYQQKHPEVTVLDPPGAIQRIHNRQSMLEGLADLNLSDCSGSIFVPKQMVVLKDSASSADRAVEAGLKFPLVAKPLWIDGTAKSHQLFLAYDRRSLAELDPPLVLQEFVNHGGVMFKVFVVGDTIKVVRRFSLPNISNCEKGKVDGVFQFPRVSSAAASADNADLDPSVAELPPKPFLEALAKELRILLRLRLFNIDMIREHGSKNVFYVIDINYFPGYAKMPDYEQVFVDFFHDMAQAKQKKRHSTLLLPTMSLLLRTLPLRPSLFLSATANAAVLFLLPKLRNPLPRTRRTFSNSTAAATSIDSVVKPPPPPLPPSLLRWVSRTELCGELSVEDVGKRVHLCGWVALHRVHGGLTFLNLRDHTGIVQVRTLPDEFPEAHGLINDMRLEYVVSVEGTVRARPNESINKKMKTGVVEVVAEHVEILNPVRSKLPFLVTTSDETKDSIKEDIRLRFRCLDLRRQQMTNNIVLRHNVVKLIRRYLEDLHGFIEIETPILSRSTPEGARDYLVPSRIQSGTFYALPQSPQLFKQMLMVSGFDKYYQIARCFRDEDLRADRQPEFTQLDMEMAFMPMEDMLKLNEDLIRKVFAEIKGIQLPDPFPRLTYADAMDRYGSDRPDTRFDLELKDVSNAFTGSSFRVFTETLESGGIIKVLCVPLGAKKYSNSALKKGDVYNEAMKSGAKGLPFLKVLDNGEVEGIAALVSSLDSEGKANIVRQCGAKPGDLILFGVGPVTSVNKTLDRLRLFVAHDMDLIDHSKHSILWVTDFPMFEWNEPEQRLEALHHPFTAPRPEDIDDLPSARALAYDMVYNGVEIGGGSLRIYKRDVQEKVLEIIGISAEEAEAKFGYLLEALDMGAPPHGGIAYGLDRMVMMLGGASSIRDVIAFPKTTTAQCALTRTPSEVDPKQLQDLSIRTK</sequence>
<keyword evidence="6" id="KW-0030">Aminoacyl-tRNA synthetase</keyword>
<accession>A0ABQ7LVS1</accession>
<dbReference type="SUPFAM" id="SSF50249">
    <property type="entry name" value="Nucleic acid-binding proteins"/>
    <property type="match status" value="1"/>
</dbReference>
<keyword evidence="2" id="KW-0436">Ligase</keyword>
<dbReference type="PROSITE" id="PS50862">
    <property type="entry name" value="AA_TRNA_LIGASE_II"/>
    <property type="match status" value="1"/>
</dbReference>
<dbReference type="InterPro" id="IPR029351">
    <property type="entry name" value="GAD_dom"/>
</dbReference>
<dbReference type="InterPro" id="IPR002312">
    <property type="entry name" value="Asp/Asn-tRNA-synth_IIb"/>
</dbReference>
<evidence type="ECO:0000256" key="2">
    <source>
        <dbReference type="ARBA" id="ARBA00022598"/>
    </source>
</evidence>
<dbReference type="SUPFAM" id="SSF56059">
    <property type="entry name" value="Glutathione synthetase ATP-binding domain-like"/>
    <property type="match status" value="1"/>
</dbReference>
<dbReference type="Gene3D" id="2.40.50.140">
    <property type="entry name" value="Nucleic acid-binding proteins"/>
    <property type="match status" value="1"/>
</dbReference>
<dbReference type="PANTHER" id="PTHR22594:SF55">
    <property type="entry name" value="INOSITOL-1,3,4-TRISPHOSPHATE 5_6-KINASE"/>
    <property type="match status" value="1"/>
</dbReference>
<dbReference type="SUPFAM" id="SSF55261">
    <property type="entry name" value="GAD domain-like"/>
    <property type="match status" value="1"/>
</dbReference>
<dbReference type="InterPro" id="IPR047090">
    <property type="entry name" value="AspRS_core"/>
</dbReference>
<dbReference type="SUPFAM" id="SSF55681">
    <property type="entry name" value="Class II aaRS and biotin synthetases"/>
    <property type="match status" value="1"/>
</dbReference>
<dbReference type="Pfam" id="PF05770">
    <property type="entry name" value="Ins134_P3_kin"/>
    <property type="match status" value="1"/>
</dbReference>
<reference evidence="8 9" key="1">
    <citation type="submission" date="2021-03" db="EMBL/GenBank/DDBJ databases">
        <authorList>
            <person name="King G.J."/>
            <person name="Bancroft I."/>
            <person name="Baten A."/>
            <person name="Bloomfield J."/>
            <person name="Borpatragohain P."/>
            <person name="He Z."/>
            <person name="Irish N."/>
            <person name="Irwin J."/>
            <person name="Liu K."/>
            <person name="Mauleon R.P."/>
            <person name="Moore J."/>
            <person name="Morris R."/>
            <person name="Ostergaard L."/>
            <person name="Wang B."/>
            <person name="Wells R."/>
        </authorList>
    </citation>
    <scope>NUCLEOTIDE SEQUENCE [LARGE SCALE GENOMIC DNA]</scope>
    <source>
        <strain evidence="8">R-o-18</strain>
        <tissue evidence="8">Leaf</tissue>
    </source>
</reference>
<dbReference type="Pfam" id="PF17927">
    <property type="entry name" value="Ins134_P3_kin_N"/>
    <property type="match status" value="1"/>
</dbReference>
<dbReference type="InterPro" id="IPR012340">
    <property type="entry name" value="NA-bd_OB-fold"/>
</dbReference>
<dbReference type="EMBL" id="JADBGQ010000007">
    <property type="protein sequence ID" value="KAG5389773.1"/>
    <property type="molecule type" value="Genomic_DNA"/>
</dbReference>
<comment type="caution">
    <text evidence="8">The sequence shown here is derived from an EMBL/GenBank/DDBJ whole genome shotgun (WGS) entry which is preliminary data.</text>
</comment>
<dbReference type="InterPro" id="IPR006195">
    <property type="entry name" value="aa-tRNA-synth_II"/>
</dbReference>
<dbReference type="InterPro" id="IPR045864">
    <property type="entry name" value="aa-tRNA-synth_II/BPL/LPL"/>
</dbReference>
<dbReference type="Pfam" id="PF02938">
    <property type="entry name" value="GAD"/>
    <property type="match status" value="1"/>
</dbReference>
<evidence type="ECO:0000256" key="5">
    <source>
        <dbReference type="ARBA" id="ARBA00022917"/>
    </source>
</evidence>
<keyword evidence="4" id="KW-0067">ATP-binding</keyword>
<dbReference type="InterPro" id="IPR040464">
    <property type="entry name" value="InsP(3)kin_ATP-grasp"/>
</dbReference>
<dbReference type="Gene3D" id="3.30.930.10">
    <property type="entry name" value="Bira Bifunctional Protein, Domain 2"/>
    <property type="match status" value="1"/>
</dbReference>
<dbReference type="InterPro" id="IPR004524">
    <property type="entry name" value="Asp-tRNA-ligase_1"/>
</dbReference>
<organism evidence="8 9">
    <name type="scientific">Brassica rapa subsp. trilocularis</name>
    <dbReference type="NCBI Taxonomy" id="1813537"/>
    <lineage>
        <taxon>Eukaryota</taxon>
        <taxon>Viridiplantae</taxon>
        <taxon>Streptophyta</taxon>
        <taxon>Embryophyta</taxon>
        <taxon>Tracheophyta</taxon>
        <taxon>Spermatophyta</taxon>
        <taxon>Magnoliopsida</taxon>
        <taxon>eudicotyledons</taxon>
        <taxon>Gunneridae</taxon>
        <taxon>Pentapetalae</taxon>
        <taxon>rosids</taxon>
        <taxon>malvids</taxon>
        <taxon>Brassicales</taxon>
        <taxon>Brassicaceae</taxon>
        <taxon>Brassiceae</taxon>
        <taxon>Brassica</taxon>
    </lineage>
</organism>
<evidence type="ECO:0000256" key="4">
    <source>
        <dbReference type="ARBA" id="ARBA00022840"/>
    </source>
</evidence>
<dbReference type="Gene3D" id="3.30.1360.30">
    <property type="entry name" value="GAD-like domain"/>
    <property type="match status" value="1"/>
</dbReference>
<dbReference type="InterPro" id="IPR004115">
    <property type="entry name" value="GAD-like_sf"/>
</dbReference>
<dbReference type="HAMAP" id="MF_00044">
    <property type="entry name" value="Asp_tRNA_synth_type1"/>
    <property type="match status" value="1"/>
</dbReference>
<dbReference type="Pfam" id="PF01336">
    <property type="entry name" value="tRNA_anti-codon"/>
    <property type="match status" value="1"/>
</dbReference>
<dbReference type="PANTHER" id="PTHR22594">
    <property type="entry name" value="ASPARTYL/LYSYL-TRNA SYNTHETASE"/>
    <property type="match status" value="1"/>
</dbReference>
<evidence type="ECO:0000313" key="9">
    <source>
        <dbReference type="Proteomes" id="UP000823674"/>
    </source>
</evidence>
<keyword evidence="5" id="KW-0648">Protein biosynthesis</keyword>
<dbReference type="NCBIfam" id="TIGR00459">
    <property type="entry name" value="aspS_bact"/>
    <property type="match status" value="1"/>
</dbReference>
<gene>
    <name evidence="8" type="primary">A08p024390.1_BraROA</name>
    <name evidence="8" type="ORF">IGI04_031314</name>
</gene>
<dbReference type="InterPro" id="IPR047089">
    <property type="entry name" value="Asp-tRNA-ligase_1_N"/>
</dbReference>
<dbReference type="NCBIfam" id="NF001750">
    <property type="entry name" value="PRK00476.1"/>
    <property type="match status" value="1"/>
</dbReference>
<dbReference type="Pfam" id="PF00152">
    <property type="entry name" value="tRNA-synt_2"/>
    <property type="match status" value="1"/>
</dbReference>
<evidence type="ECO:0000256" key="1">
    <source>
        <dbReference type="ARBA" id="ARBA00006303"/>
    </source>
</evidence>
<comment type="similarity">
    <text evidence="1">Belongs to the class-II aminoacyl-tRNA synthetase family. Type 1 subfamily.</text>
</comment>
<dbReference type="PRINTS" id="PR01042">
    <property type="entry name" value="TRNASYNTHASP"/>
</dbReference>
<dbReference type="Gene3D" id="3.30.1490.220">
    <property type="match status" value="1"/>
</dbReference>
<dbReference type="CDD" id="cd00777">
    <property type="entry name" value="AspRS_core"/>
    <property type="match status" value="1"/>
</dbReference>
<proteinExistence type="inferred from homology"/>
<feature type="domain" description="Aminoacyl-transfer RNA synthetases class-II family profile" evidence="7">
    <location>
        <begin position="569"/>
        <end position="983"/>
    </location>
</feature>
<dbReference type="InterPro" id="IPR004364">
    <property type="entry name" value="Aa-tRNA-synt_II"/>
</dbReference>